<organism evidence="1 2">
    <name type="scientific">Dreissena polymorpha</name>
    <name type="common">Zebra mussel</name>
    <name type="synonym">Mytilus polymorpha</name>
    <dbReference type="NCBI Taxonomy" id="45954"/>
    <lineage>
        <taxon>Eukaryota</taxon>
        <taxon>Metazoa</taxon>
        <taxon>Spiralia</taxon>
        <taxon>Lophotrochozoa</taxon>
        <taxon>Mollusca</taxon>
        <taxon>Bivalvia</taxon>
        <taxon>Autobranchia</taxon>
        <taxon>Heteroconchia</taxon>
        <taxon>Euheterodonta</taxon>
        <taxon>Imparidentia</taxon>
        <taxon>Neoheterodontei</taxon>
        <taxon>Myida</taxon>
        <taxon>Dreissenoidea</taxon>
        <taxon>Dreissenidae</taxon>
        <taxon>Dreissena</taxon>
    </lineage>
</organism>
<evidence type="ECO:0000313" key="2">
    <source>
        <dbReference type="Proteomes" id="UP000828390"/>
    </source>
</evidence>
<proteinExistence type="predicted"/>
<name>A0A9D3Z0L6_DREPO</name>
<accession>A0A9D3Z0L6</accession>
<dbReference type="Proteomes" id="UP000828390">
    <property type="component" value="Unassembled WGS sequence"/>
</dbReference>
<dbReference type="AlphaFoldDB" id="A0A9D3Z0L6"/>
<protein>
    <submittedName>
        <fullName evidence="1">Uncharacterized protein</fullName>
    </submittedName>
</protein>
<dbReference type="EMBL" id="JAIWYP010000014">
    <property type="protein sequence ID" value="KAH3710745.1"/>
    <property type="molecule type" value="Genomic_DNA"/>
</dbReference>
<gene>
    <name evidence="1" type="ORF">DPMN_070239</name>
</gene>
<evidence type="ECO:0000313" key="1">
    <source>
        <dbReference type="EMBL" id="KAH3710745.1"/>
    </source>
</evidence>
<keyword evidence="2" id="KW-1185">Reference proteome</keyword>
<reference evidence="1" key="1">
    <citation type="journal article" date="2019" name="bioRxiv">
        <title>The Genome of the Zebra Mussel, Dreissena polymorpha: A Resource for Invasive Species Research.</title>
        <authorList>
            <person name="McCartney M.A."/>
            <person name="Auch B."/>
            <person name="Kono T."/>
            <person name="Mallez S."/>
            <person name="Zhang Y."/>
            <person name="Obille A."/>
            <person name="Becker A."/>
            <person name="Abrahante J.E."/>
            <person name="Garbe J."/>
            <person name="Badalamenti J.P."/>
            <person name="Herman A."/>
            <person name="Mangelson H."/>
            <person name="Liachko I."/>
            <person name="Sullivan S."/>
            <person name="Sone E.D."/>
            <person name="Koren S."/>
            <person name="Silverstein K.A.T."/>
            <person name="Beckman K.B."/>
            <person name="Gohl D.M."/>
        </authorList>
    </citation>
    <scope>NUCLEOTIDE SEQUENCE</scope>
    <source>
        <strain evidence="1">Duluth1</strain>
        <tissue evidence="1">Whole animal</tissue>
    </source>
</reference>
<comment type="caution">
    <text evidence="1">The sequence shown here is derived from an EMBL/GenBank/DDBJ whole genome shotgun (WGS) entry which is preliminary data.</text>
</comment>
<reference evidence="1" key="2">
    <citation type="submission" date="2020-11" db="EMBL/GenBank/DDBJ databases">
        <authorList>
            <person name="McCartney M.A."/>
            <person name="Auch B."/>
            <person name="Kono T."/>
            <person name="Mallez S."/>
            <person name="Becker A."/>
            <person name="Gohl D.M."/>
            <person name="Silverstein K.A.T."/>
            <person name="Koren S."/>
            <person name="Bechman K.B."/>
            <person name="Herman A."/>
            <person name="Abrahante J.E."/>
            <person name="Garbe J."/>
        </authorList>
    </citation>
    <scope>NUCLEOTIDE SEQUENCE</scope>
    <source>
        <strain evidence="1">Duluth1</strain>
        <tissue evidence="1">Whole animal</tissue>
    </source>
</reference>
<sequence length="60" mass="6471">MDRLKAPAIFSEGRASNRDLTDEEEAALAGLQKYIAGQGLPASREVLKSKIRDIINASGK</sequence>